<feature type="domain" description="HTH tetR-type" evidence="3">
    <location>
        <begin position="13"/>
        <end position="73"/>
    </location>
</feature>
<reference evidence="6 8" key="3">
    <citation type="submission" date="2019-01" db="EMBL/GenBank/DDBJ databases">
        <title>The Pseudomonas aeruginosa pan-genome provides new insights on its population structure, horizontal gene transfer and pathogenicity.</title>
        <authorList>
            <person name="Freschi L."/>
            <person name="Vincent A.T."/>
            <person name="Jeukens J."/>
            <person name="Emond-Rheault J.-G."/>
            <person name="Kukavica-Ibrulj I."/>
            <person name="Dupont M.-J."/>
            <person name="Charette S.J."/>
            <person name="Boyle B."/>
            <person name="Levesque R.C."/>
        </authorList>
    </citation>
    <scope>NUCLEOTIDE SEQUENCE [LARGE SCALE GENOMIC DNA]</scope>
    <source>
        <strain evidence="6 8">PA-W36</strain>
    </source>
</reference>
<dbReference type="FunFam" id="1.10.357.10:FF:000068">
    <property type="entry name" value="Copper outer membrane regulator"/>
    <property type="match status" value="1"/>
</dbReference>
<dbReference type="Gene3D" id="1.10.357.10">
    <property type="entry name" value="Tetracycline Repressor, domain 2"/>
    <property type="match status" value="1"/>
</dbReference>
<dbReference type="Pfam" id="PF14246">
    <property type="entry name" value="TetR_C_7"/>
    <property type="match status" value="1"/>
</dbReference>
<comment type="caution">
    <text evidence="4">The sequence shown here is derived from an EMBL/GenBank/DDBJ whole genome shotgun (WGS) entry which is preliminary data.</text>
</comment>
<dbReference type="PRINTS" id="PR00455">
    <property type="entry name" value="HTHTETR"/>
</dbReference>
<dbReference type="Proteomes" id="UP000270834">
    <property type="component" value="Unassembled WGS sequence"/>
</dbReference>
<protein>
    <submittedName>
        <fullName evidence="4">TetR family transcriptional regulator</fullName>
    </submittedName>
    <submittedName>
        <fullName evidence="6">TetR/AcrR family transcriptional regulator</fullName>
    </submittedName>
</protein>
<dbReference type="AlphaFoldDB" id="A0A0C7D1U4"/>
<dbReference type="EMBL" id="NSNE01000011">
    <property type="protein sequence ID" value="RPM12877.1"/>
    <property type="molecule type" value="Genomic_DNA"/>
</dbReference>
<reference evidence="6 8" key="1">
    <citation type="submission" date="2017-08" db="EMBL/GenBank/DDBJ databases">
        <authorList>
            <person name="Feschi L."/>
            <person name="Jeukens J."/>
            <person name="Emond-Rheault J.-G."/>
            <person name="Kukavica-Ibrulj I."/>
            <person name="Boyle B."/>
            <person name="Levesque R.C."/>
        </authorList>
    </citation>
    <scope>NUCLEOTIDE SEQUENCE [LARGE SCALE GENOMIC DNA]</scope>
    <source>
        <strain evidence="6 8">PA-W36</strain>
    </source>
</reference>
<reference evidence="5 7" key="2">
    <citation type="submission" date="2018-08" db="EMBL/GenBank/DDBJ databases">
        <title>Recombination of ecologically and evolutionarily significant loci maintains genetic cohesion in the Pseudomonas syringae species complex.</title>
        <authorList>
            <person name="Dillon M."/>
            <person name="Thakur S."/>
            <person name="Almeida R.N.D."/>
            <person name="Weir B.S."/>
            <person name="Guttman D.S."/>
        </authorList>
    </citation>
    <scope>NUCLEOTIDE SEQUENCE [LARGE SCALE GENOMIC DNA]</scope>
    <source>
        <strain evidence="5 7">ICMP 7846</strain>
    </source>
</reference>
<reference evidence="4" key="4">
    <citation type="submission" date="2020-01" db="EMBL/GenBank/DDBJ databases">
        <title>Bacteria Cultured from War Wounds Associated with the Conflict in Eastern Ukraine.</title>
        <authorList>
            <person name="Snesrud E."/>
            <person name="Galac M.R."/>
            <person name="Mc Gann P."/>
            <person name="Valentine K."/>
            <person name="Viacheslav K."/>
        </authorList>
    </citation>
    <scope>NUCLEOTIDE SEQUENCE</scope>
    <source>
        <strain evidence="4">VNMU148</strain>
    </source>
</reference>
<dbReference type="Proteomes" id="UP000644192">
    <property type="component" value="Unassembled WGS sequence"/>
</dbReference>
<evidence type="ECO:0000313" key="7">
    <source>
        <dbReference type="Proteomes" id="UP000270834"/>
    </source>
</evidence>
<dbReference type="EMBL" id="WXZT01000001">
    <property type="protein sequence ID" value="MZZ10923.1"/>
    <property type="molecule type" value="Genomic_DNA"/>
</dbReference>
<evidence type="ECO:0000313" key="5">
    <source>
        <dbReference type="EMBL" id="RMS66804.1"/>
    </source>
</evidence>
<dbReference type="EMBL" id="RBSQ01000009">
    <property type="protein sequence ID" value="RMS66804.1"/>
    <property type="molecule type" value="Genomic_DNA"/>
</dbReference>
<dbReference type="PANTHER" id="PTHR30055">
    <property type="entry name" value="HTH-TYPE TRANSCRIPTIONAL REGULATOR RUTR"/>
    <property type="match status" value="1"/>
</dbReference>
<organism evidence="4 9">
    <name type="scientific">Pseudomonas aeruginosa</name>
    <dbReference type="NCBI Taxonomy" id="287"/>
    <lineage>
        <taxon>Bacteria</taxon>
        <taxon>Pseudomonadati</taxon>
        <taxon>Pseudomonadota</taxon>
        <taxon>Gammaproteobacteria</taxon>
        <taxon>Pseudomonadales</taxon>
        <taxon>Pseudomonadaceae</taxon>
        <taxon>Pseudomonas</taxon>
    </lineage>
</organism>
<dbReference type="PROSITE" id="PS50977">
    <property type="entry name" value="HTH_TETR_2"/>
    <property type="match status" value="1"/>
</dbReference>
<accession>A0A1S1BST8</accession>
<dbReference type="InterPro" id="IPR039536">
    <property type="entry name" value="TetR_C_Proteobacteria"/>
</dbReference>
<feature type="DNA-binding region" description="H-T-H motif" evidence="2">
    <location>
        <begin position="36"/>
        <end position="55"/>
    </location>
</feature>
<dbReference type="Pfam" id="PF00440">
    <property type="entry name" value="TetR_N"/>
    <property type="match status" value="1"/>
</dbReference>
<evidence type="ECO:0000256" key="1">
    <source>
        <dbReference type="ARBA" id="ARBA00023125"/>
    </source>
</evidence>
<proteinExistence type="predicted"/>
<dbReference type="InterPro" id="IPR050109">
    <property type="entry name" value="HTH-type_TetR-like_transc_reg"/>
</dbReference>
<dbReference type="GO" id="GO:0003700">
    <property type="term" value="F:DNA-binding transcription factor activity"/>
    <property type="evidence" value="ECO:0007669"/>
    <property type="project" value="TreeGrafter"/>
</dbReference>
<gene>
    <name evidence="5" type="ORF">ALP65_01377</name>
    <name evidence="4" type="ORF">GUL26_01550</name>
    <name evidence="6" type="ORF">IPC1295_19130</name>
</gene>
<dbReference type="InterPro" id="IPR001647">
    <property type="entry name" value="HTH_TetR"/>
</dbReference>
<evidence type="ECO:0000313" key="9">
    <source>
        <dbReference type="Proteomes" id="UP000644192"/>
    </source>
</evidence>
<accession>A0A0C7D1U4</accession>
<evidence type="ECO:0000256" key="2">
    <source>
        <dbReference type="PROSITE-ProRule" id="PRU00335"/>
    </source>
</evidence>
<evidence type="ECO:0000313" key="6">
    <source>
        <dbReference type="EMBL" id="RPM12877.1"/>
    </source>
</evidence>
<dbReference type="GO" id="GO:0000976">
    <property type="term" value="F:transcription cis-regulatory region binding"/>
    <property type="evidence" value="ECO:0007669"/>
    <property type="project" value="TreeGrafter"/>
</dbReference>
<sequence>MNDASPRLTERGRQRRRAMLDAATQAFLEHGFEGTTLDMVIERAGGSRGTLYSSFGGKEGLFAAVIAHMIEEIFDDSADQPRPAATLSATLEHFGRRFLTSLLDPRCQSLYRLVVAESPRFPAIGKSFYEQGPQQSYLLLSERLAAVAPHMDEETLYAVACQFLEMLKADLFLKALSVADFQPTMALLETRLKLSVDIIACYLEHLSQRPAQG</sequence>
<evidence type="ECO:0000259" key="3">
    <source>
        <dbReference type="PROSITE" id="PS50977"/>
    </source>
</evidence>
<name>A0A0C7D1U4_PSEAI</name>
<dbReference type="Proteomes" id="UP000284767">
    <property type="component" value="Unassembled WGS sequence"/>
</dbReference>
<keyword evidence="1 2" id="KW-0238">DNA-binding</keyword>
<evidence type="ECO:0000313" key="4">
    <source>
        <dbReference type="EMBL" id="MZZ10923.1"/>
    </source>
</evidence>
<dbReference type="RefSeq" id="WP_003109635.1">
    <property type="nucleotide sequence ID" value="NZ_AP014839.1"/>
</dbReference>
<dbReference type="PANTHER" id="PTHR30055:SF119">
    <property type="entry name" value="NALC"/>
    <property type="match status" value="1"/>
</dbReference>
<dbReference type="SUPFAM" id="SSF46689">
    <property type="entry name" value="Homeodomain-like"/>
    <property type="match status" value="1"/>
</dbReference>
<dbReference type="InterPro" id="IPR009057">
    <property type="entry name" value="Homeodomain-like_sf"/>
</dbReference>
<dbReference type="SMR" id="A0A0C7D1U4"/>
<evidence type="ECO:0000313" key="8">
    <source>
        <dbReference type="Proteomes" id="UP000284767"/>
    </source>
</evidence>